<dbReference type="Gramene" id="PNT62032">
    <property type="protein sequence ID" value="PNT62032"/>
    <property type="gene ID" value="BRADI_5g24415v3"/>
</dbReference>
<dbReference type="EMBL" id="CM000884">
    <property type="protein sequence ID" value="PNT62033.1"/>
    <property type="molecule type" value="Genomic_DNA"/>
</dbReference>
<dbReference type="EnsemblPlants" id="PNT62034">
    <property type="protein sequence ID" value="PNT62034"/>
    <property type="gene ID" value="BRADI_5g24415v3"/>
</dbReference>
<dbReference type="InParanoid" id="A0A2K2CJ30"/>
<sequence>MKQWQMTAAGAAPDRWTRDAIRHSSSSHAHRGRARRGGNTGMLAFIGIPRAGVLHRRLLSPRPAPCFALMDHPSGVQHLKLGTLLNMVWVAQLKTSLENG</sequence>
<dbReference type="EnsemblPlants" id="PNT62031">
    <property type="protein sequence ID" value="PNT62031"/>
    <property type="gene ID" value="BRADI_5g24415v3"/>
</dbReference>
<reference evidence="2" key="2">
    <citation type="submission" date="2017-06" db="EMBL/GenBank/DDBJ databases">
        <title>WGS assembly of Brachypodium distachyon.</title>
        <authorList>
            <consortium name="The International Brachypodium Initiative"/>
            <person name="Lucas S."/>
            <person name="Harmon-Smith M."/>
            <person name="Lail K."/>
            <person name="Tice H."/>
            <person name="Grimwood J."/>
            <person name="Bruce D."/>
            <person name="Barry K."/>
            <person name="Shu S."/>
            <person name="Lindquist E."/>
            <person name="Wang M."/>
            <person name="Pitluck S."/>
            <person name="Vogel J.P."/>
            <person name="Garvin D.F."/>
            <person name="Mockler T.C."/>
            <person name="Schmutz J."/>
            <person name="Rokhsar D."/>
            <person name="Bevan M.W."/>
        </authorList>
    </citation>
    <scope>NUCLEOTIDE SEQUENCE</scope>
    <source>
        <strain evidence="2">Bd21</strain>
    </source>
</reference>
<dbReference type="Gramene" id="PNT62031">
    <property type="protein sequence ID" value="PNT62031"/>
    <property type="gene ID" value="BRADI_5g24415v3"/>
</dbReference>
<evidence type="ECO:0000256" key="1">
    <source>
        <dbReference type="SAM" id="MobiDB-lite"/>
    </source>
</evidence>
<protein>
    <submittedName>
        <fullName evidence="2 3">Uncharacterized protein</fullName>
    </submittedName>
</protein>
<feature type="region of interest" description="Disordered" evidence="1">
    <location>
        <begin position="1"/>
        <end position="38"/>
    </location>
</feature>
<dbReference type="Gramene" id="PNT62034">
    <property type="protein sequence ID" value="PNT62034"/>
    <property type="gene ID" value="BRADI_5g24415v3"/>
</dbReference>
<organism evidence="2">
    <name type="scientific">Brachypodium distachyon</name>
    <name type="common">Purple false brome</name>
    <name type="synonym">Trachynia distachya</name>
    <dbReference type="NCBI Taxonomy" id="15368"/>
    <lineage>
        <taxon>Eukaryota</taxon>
        <taxon>Viridiplantae</taxon>
        <taxon>Streptophyta</taxon>
        <taxon>Embryophyta</taxon>
        <taxon>Tracheophyta</taxon>
        <taxon>Spermatophyta</taxon>
        <taxon>Magnoliopsida</taxon>
        <taxon>Liliopsida</taxon>
        <taxon>Poales</taxon>
        <taxon>Poaceae</taxon>
        <taxon>BOP clade</taxon>
        <taxon>Pooideae</taxon>
        <taxon>Stipodae</taxon>
        <taxon>Brachypodieae</taxon>
        <taxon>Brachypodium</taxon>
    </lineage>
</organism>
<dbReference type="Gramene" id="PNT62027">
    <property type="protein sequence ID" value="PNT62027"/>
    <property type="gene ID" value="BRADI_5g24415v3"/>
</dbReference>
<dbReference type="Gramene" id="PNT62033">
    <property type="protein sequence ID" value="PNT62033"/>
    <property type="gene ID" value="BRADI_5g24415v3"/>
</dbReference>
<evidence type="ECO:0000313" key="2">
    <source>
        <dbReference type="EMBL" id="PNT62032.1"/>
    </source>
</evidence>
<dbReference type="EnsemblPlants" id="PNT62033">
    <property type="protein sequence ID" value="PNT62033"/>
    <property type="gene ID" value="BRADI_5g24415v3"/>
</dbReference>
<gene>
    <name evidence="2" type="ORF">BRADI_5g24415v3</name>
</gene>
<dbReference type="EMBL" id="CM000884">
    <property type="protein sequence ID" value="PNT62031.1"/>
    <property type="molecule type" value="Genomic_DNA"/>
</dbReference>
<dbReference type="EMBL" id="CM000884">
    <property type="protein sequence ID" value="PNT62027.1"/>
    <property type="molecule type" value="Genomic_DNA"/>
</dbReference>
<dbReference type="ExpressionAtlas" id="A0A2K2CJ30">
    <property type="expression patterns" value="baseline"/>
</dbReference>
<reference evidence="2 3" key="1">
    <citation type="journal article" date="2010" name="Nature">
        <title>Genome sequencing and analysis of the model grass Brachypodium distachyon.</title>
        <authorList>
            <consortium name="International Brachypodium Initiative"/>
        </authorList>
    </citation>
    <scope>NUCLEOTIDE SEQUENCE [LARGE SCALE GENOMIC DNA]</scope>
    <source>
        <strain evidence="2 3">Bd21</strain>
    </source>
</reference>
<dbReference type="AlphaFoldDB" id="A0A2K2CJ30"/>
<accession>A0A2K2CJ30</accession>
<dbReference type="EMBL" id="CM000884">
    <property type="protein sequence ID" value="PNT62034.1"/>
    <property type="molecule type" value="Genomic_DNA"/>
</dbReference>
<dbReference type="Proteomes" id="UP000008810">
    <property type="component" value="Chromosome 5"/>
</dbReference>
<dbReference type="EnsemblPlants" id="PNT62032">
    <property type="protein sequence ID" value="PNT62032"/>
    <property type="gene ID" value="BRADI_5g24415v3"/>
</dbReference>
<proteinExistence type="predicted"/>
<keyword evidence="4" id="KW-1185">Reference proteome</keyword>
<evidence type="ECO:0000313" key="3">
    <source>
        <dbReference type="EnsemblPlants" id="PNT62027"/>
    </source>
</evidence>
<dbReference type="EMBL" id="CM000884">
    <property type="protein sequence ID" value="PNT62032.1"/>
    <property type="molecule type" value="Genomic_DNA"/>
</dbReference>
<reference evidence="3" key="3">
    <citation type="submission" date="2018-08" db="UniProtKB">
        <authorList>
            <consortium name="EnsemblPlants"/>
        </authorList>
    </citation>
    <scope>IDENTIFICATION</scope>
    <source>
        <strain evidence="3">cv. Bd21</strain>
    </source>
</reference>
<dbReference type="EnsemblPlants" id="PNT62027">
    <property type="protein sequence ID" value="PNT62027"/>
    <property type="gene ID" value="BRADI_5g24415v3"/>
</dbReference>
<evidence type="ECO:0000313" key="4">
    <source>
        <dbReference type="Proteomes" id="UP000008810"/>
    </source>
</evidence>
<name>A0A2K2CJ30_BRADI</name>